<gene>
    <name evidence="1" type="ORF">MKP09_04970</name>
</gene>
<comment type="caution">
    <text evidence="1">The sequence shown here is derived from an EMBL/GenBank/DDBJ whole genome shotgun (WGS) entry which is preliminary data.</text>
</comment>
<dbReference type="RefSeq" id="WP_240826695.1">
    <property type="nucleotide sequence ID" value="NZ_JAKWBL010000001.1"/>
</dbReference>
<reference evidence="1 2" key="1">
    <citation type="submission" date="2022-02" db="EMBL/GenBank/DDBJ databases">
        <authorList>
            <person name="Min J."/>
        </authorList>
    </citation>
    <scope>NUCLEOTIDE SEQUENCE [LARGE SCALE GENOMIC DNA]</scope>
    <source>
        <strain evidence="1 2">GR10-1</strain>
    </source>
</reference>
<accession>A0ABS9SG13</accession>
<dbReference type="Proteomes" id="UP001202248">
    <property type="component" value="Unassembled WGS sequence"/>
</dbReference>
<keyword evidence="2" id="KW-1185">Reference proteome</keyword>
<dbReference type="EMBL" id="JAKWBL010000001">
    <property type="protein sequence ID" value="MCH5597300.1"/>
    <property type="molecule type" value="Genomic_DNA"/>
</dbReference>
<evidence type="ECO:0000313" key="1">
    <source>
        <dbReference type="EMBL" id="MCH5597300.1"/>
    </source>
</evidence>
<protein>
    <submittedName>
        <fullName evidence="1">Uncharacterized protein</fullName>
    </submittedName>
</protein>
<proteinExistence type="predicted"/>
<sequence>MEVKGGTTRSRPGAAAPPVFDGENWHTISMVFWADSIGKNGYKCIAMV</sequence>
<evidence type="ECO:0000313" key="2">
    <source>
        <dbReference type="Proteomes" id="UP001202248"/>
    </source>
</evidence>
<name>A0ABS9SG13_9BACT</name>
<organism evidence="1 2">
    <name type="scientific">Niabella ginsengisoli</name>
    <dbReference type="NCBI Taxonomy" id="522298"/>
    <lineage>
        <taxon>Bacteria</taxon>
        <taxon>Pseudomonadati</taxon>
        <taxon>Bacteroidota</taxon>
        <taxon>Chitinophagia</taxon>
        <taxon>Chitinophagales</taxon>
        <taxon>Chitinophagaceae</taxon>
        <taxon>Niabella</taxon>
    </lineage>
</organism>